<dbReference type="Proteomes" id="UP000594028">
    <property type="component" value="Segment"/>
</dbReference>
<reference evidence="1 2" key="1">
    <citation type="submission" date="2020-07" db="EMBL/GenBank/DDBJ databases">
        <title>Taxonomic proposal: Crassvirales, a new order of highly abundant and diverse bacterial viruses.</title>
        <authorList>
            <person name="Shkoporov A.N."/>
            <person name="Stockdale S.R."/>
            <person name="Guerin E."/>
            <person name="Ross R.P."/>
            <person name="Hill C."/>
        </authorList>
    </citation>
    <scope>NUCLEOTIDE SEQUENCE [LARGE SCALE GENOMIC DNA]</scope>
</reference>
<dbReference type="EMBL" id="MT774408">
    <property type="protein sequence ID" value="QOR57639.1"/>
    <property type="molecule type" value="Genomic_DNA"/>
</dbReference>
<dbReference type="RefSeq" id="YP_010113279.1">
    <property type="nucleotide sequence ID" value="NC_055901.1"/>
</dbReference>
<protein>
    <submittedName>
        <fullName evidence="1">Uncharacterized protein</fullName>
    </submittedName>
</protein>
<name>A0A7M1RVC3_9CAUD</name>
<evidence type="ECO:0000313" key="2">
    <source>
        <dbReference type="Proteomes" id="UP000594028"/>
    </source>
</evidence>
<dbReference type="KEGG" id="vg:65131792"/>
<evidence type="ECO:0000313" key="1">
    <source>
        <dbReference type="EMBL" id="QOR57639.1"/>
    </source>
</evidence>
<proteinExistence type="predicted"/>
<keyword evidence="2" id="KW-1185">Reference proteome</keyword>
<accession>A0A7M1RVC3</accession>
<organism evidence="1 2">
    <name type="scientific">uncultured phage cr130_1</name>
    <dbReference type="NCBI Taxonomy" id="2772092"/>
    <lineage>
        <taxon>Viruses</taxon>
        <taxon>Duplodnaviria</taxon>
        <taxon>Heunggongvirae</taxon>
        <taxon>Uroviricota</taxon>
        <taxon>Caudoviricetes</taxon>
        <taxon>Crassvirales</taxon>
        <taxon>Suoliviridae</taxon>
        <taxon>Oafivirinae</taxon>
        <taxon>Chuhaivirus</taxon>
        <taxon>Chuhaivirus simiae</taxon>
    </lineage>
</organism>
<sequence length="236" mass="27329">MTHELTQNLLIEIERRLQTMDPTMIVYNKIETDDLISYFNLFLNTFVKQLYQIKSKPEENKKLSVKLDSYLSTLYSRKLLVKIGDRALKKDCFTYALPDEYLLYIDSISKIKLSYKNNKILTVNNQLVEYESTISLVMNSAFNSGNIIRKPLVVISNGLDVYIDQYSTLDSVILTYIKMPQLISIDNVSYACELPYECFDELVEGTVDLYINIKYKLQSGQKSDEKTKQDKGGDEQ</sequence>
<dbReference type="GeneID" id="65131792"/>